<sequence>MIVRQMQPQEFDSTIICFQYYRDEAIESLPRIAEEYDENSVLKTIKNFATKWDHCWFNAYEGQRVVGFIAGYASECPWNSEIIDANIAFIFMLDSHKNMDNFRQLLVKFEEWARTIKARNITAGDIGIDPERTRKLYEHFDFKPGVWMNKELTNE</sequence>
<dbReference type="Gene3D" id="3.40.630.30">
    <property type="match status" value="1"/>
</dbReference>
<feature type="domain" description="N-acetyltransferase" evidence="1">
    <location>
        <begin position="40"/>
        <end position="142"/>
    </location>
</feature>
<protein>
    <recommendedName>
        <fullName evidence="1">N-acetyltransferase domain-containing protein</fullName>
    </recommendedName>
</protein>
<accession>A0A6J7X6I1</accession>
<gene>
    <name evidence="2" type="ORF">UFOVP389_26</name>
</gene>
<name>A0A6J7X6I1_9CAUD</name>
<evidence type="ECO:0000259" key="1">
    <source>
        <dbReference type="Pfam" id="PF00583"/>
    </source>
</evidence>
<dbReference type="GO" id="GO:0016747">
    <property type="term" value="F:acyltransferase activity, transferring groups other than amino-acyl groups"/>
    <property type="evidence" value="ECO:0007669"/>
    <property type="project" value="InterPro"/>
</dbReference>
<dbReference type="SUPFAM" id="SSF55729">
    <property type="entry name" value="Acyl-CoA N-acyltransferases (Nat)"/>
    <property type="match status" value="1"/>
</dbReference>
<dbReference type="Pfam" id="PF00583">
    <property type="entry name" value="Acetyltransf_1"/>
    <property type="match status" value="1"/>
</dbReference>
<dbReference type="InterPro" id="IPR016181">
    <property type="entry name" value="Acyl_CoA_acyltransferase"/>
</dbReference>
<dbReference type="InterPro" id="IPR000182">
    <property type="entry name" value="GNAT_dom"/>
</dbReference>
<proteinExistence type="predicted"/>
<dbReference type="EMBL" id="LR798332">
    <property type="protein sequence ID" value="CAB5223976.1"/>
    <property type="molecule type" value="Genomic_DNA"/>
</dbReference>
<evidence type="ECO:0000313" key="2">
    <source>
        <dbReference type="EMBL" id="CAB5223976.1"/>
    </source>
</evidence>
<reference evidence="2" key="1">
    <citation type="submission" date="2020-05" db="EMBL/GenBank/DDBJ databases">
        <authorList>
            <person name="Chiriac C."/>
            <person name="Salcher M."/>
            <person name="Ghai R."/>
            <person name="Kavagutti S V."/>
        </authorList>
    </citation>
    <scope>NUCLEOTIDE SEQUENCE</scope>
</reference>
<organism evidence="2">
    <name type="scientific">uncultured Caudovirales phage</name>
    <dbReference type="NCBI Taxonomy" id="2100421"/>
    <lineage>
        <taxon>Viruses</taxon>
        <taxon>Duplodnaviria</taxon>
        <taxon>Heunggongvirae</taxon>
        <taxon>Uroviricota</taxon>
        <taxon>Caudoviricetes</taxon>
        <taxon>Peduoviridae</taxon>
        <taxon>Maltschvirus</taxon>
        <taxon>Maltschvirus maltsch</taxon>
    </lineage>
</organism>